<evidence type="ECO:0000256" key="1">
    <source>
        <dbReference type="ARBA" id="ARBA00022723"/>
    </source>
</evidence>
<dbReference type="GO" id="GO:0009751">
    <property type="term" value="P:response to salicylic acid"/>
    <property type="evidence" value="ECO:0007669"/>
    <property type="project" value="UniProtKB-ARBA"/>
</dbReference>
<keyword evidence="1" id="KW-0479">Metal-binding</keyword>
<evidence type="ECO:0000313" key="3">
    <source>
        <dbReference type="EMBL" id="CAH0104923.1"/>
    </source>
</evidence>
<dbReference type="Gene3D" id="1.25.40.420">
    <property type="match status" value="1"/>
</dbReference>
<dbReference type="GO" id="GO:0042542">
    <property type="term" value="P:response to hydrogen peroxide"/>
    <property type="evidence" value="ECO:0007669"/>
    <property type="project" value="UniProtKB-ARBA"/>
</dbReference>
<dbReference type="Pfam" id="PF00651">
    <property type="entry name" value="BTB"/>
    <property type="match status" value="1"/>
</dbReference>
<dbReference type="GO" id="GO:0046872">
    <property type="term" value="F:metal ion binding"/>
    <property type="evidence" value="ECO:0007669"/>
    <property type="project" value="UniProtKB-KW"/>
</dbReference>
<dbReference type="InterPro" id="IPR011333">
    <property type="entry name" value="SKP1/BTB/POZ_sf"/>
</dbReference>
<dbReference type="OrthoDB" id="6365392at2759"/>
<dbReference type="SUPFAM" id="SSF54695">
    <property type="entry name" value="POZ domain"/>
    <property type="match status" value="1"/>
</dbReference>
<dbReference type="FunFam" id="1.25.40.420:FF:000012">
    <property type="entry name" value="BTB/POZ and TAZ domain-containing protein 2"/>
    <property type="match status" value="1"/>
</dbReference>
<dbReference type="PANTHER" id="PTHR24413">
    <property type="entry name" value="SPECKLE-TYPE POZ PROTEIN"/>
    <property type="match status" value="1"/>
</dbReference>
<evidence type="ECO:0000313" key="4">
    <source>
        <dbReference type="Proteomes" id="UP000789390"/>
    </source>
</evidence>
<dbReference type="PROSITE" id="PS50097">
    <property type="entry name" value="BTB"/>
    <property type="match status" value="1"/>
</dbReference>
<dbReference type="FunFam" id="3.30.710.10:FF:000159">
    <property type="entry name" value="Speckle-type POZ protein B"/>
    <property type="match status" value="1"/>
</dbReference>
<dbReference type="CDD" id="cd18186">
    <property type="entry name" value="BTB_POZ_ZBTB_KLHL-like"/>
    <property type="match status" value="1"/>
</dbReference>
<reference evidence="3" key="1">
    <citation type="submission" date="2021-11" db="EMBL/GenBank/DDBJ databases">
        <authorList>
            <person name="Schell T."/>
        </authorList>
    </citation>
    <scope>NUCLEOTIDE SEQUENCE</scope>
    <source>
        <strain evidence="3">M5</strain>
    </source>
</reference>
<dbReference type="InterPro" id="IPR000210">
    <property type="entry name" value="BTB/POZ_dom"/>
</dbReference>
<keyword evidence="4" id="KW-1185">Reference proteome</keyword>
<proteinExistence type="predicted"/>
<name>A0A8J2RLV7_9CRUS</name>
<dbReference type="EMBL" id="CAKKLH010000159">
    <property type="protein sequence ID" value="CAH0104923.1"/>
    <property type="molecule type" value="Genomic_DNA"/>
</dbReference>
<feature type="domain" description="BTB" evidence="2">
    <location>
        <begin position="326"/>
        <end position="394"/>
    </location>
</feature>
<dbReference type="SMART" id="SM00225">
    <property type="entry name" value="BTB"/>
    <property type="match status" value="1"/>
</dbReference>
<sequence>MALKVEEHDNGSLKCVKWKTELKNESGISDANFRLTRFNSIYHYRVLCTYDRIVANPKPLDLNQEFLFGIELCLEQIKINDDESTLRKVANETFSNYHYHALCDVWVTANKSEKFFLKKMTRNASDYWKSEVFGVDIIDITVLSILLPIMPISTEEKNGIVYIKWTTQIQKEFPSNGISMESFQLNRFLKYVYYFDVSCTYSEIMSLGRQKNFCMELDLKQVDSPKNTLASVTDETNNNREAVPNYYLVPCAVCCLCIANGQLVKLPFKNYPPTRSDEWKSEKIMVKLTSPIFTCHLLIKFNTFGLSEMKALKQTTDYLFLQQTNCDVQFYFEDGQRIGGHVNILSARSPVFAAMFHHNMLEAKTGTVVIRDIERDIFLQMLHYIYSGRLICTSMMTVGTAKALYAAADKYHIEDLKKECASLIFLGVNVKTAINLMVWGHLQSIDRVKQVALELIVRHGKDLCLTDEWEWLTKSHPDLCIMATRRMMEIAQFPSGKRKWEN</sequence>
<accession>A0A8J2RLV7</accession>
<protein>
    <recommendedName>
        <fullName evidence="2">BTB domain-containing protein</fullName>
    </recommendedName>
</protein>
<dbReference type="Gene3D" id="3.30.710.10">
    <property type="entry name" value="Potassium Channel Kv1.1, Chain A"/>
    <property type="match status" value="1"/>
</dbReference>
<dbReference type="AlphaFoldDB" id="A0A8J2RLV7"/>
<evidence type="ECO:0000259" key="2">
    <source>
        <dbReference type="PROSITE" id="PS50097"/>
    </source>
</evidence>
<comment type="caution">
    <text evidence="3">The sequence shown here is derived from an EMBL/GenBank/DDBJ whole genome shotgun (WGS) entry which is preliminary data.</text>
</comment>
<dbReference type="GO" id="GO:0005516">
    <property type="term" value="F:calmodulin binding"/>
    <property type="evidence" value="ECO:0007669"/>
    <property type="project" value="UniProtKB-ARBA"/>
</dbReference>
<dbReference type="Proteomes" id="UP000789390">
    <property type="component" value="Unassembled WGS sequence"/>
</dbReference>
<organism evidence="3 4">
    <name type="scientific">Daphnia galeata</name>
    <dbReference type="NCBI Taxonomy" id="27404"/>
    <lineage>
        <taxon>Eukaryota</taxon>
        <taxon>Metazoa</taxon>
        <taxon>Ecdysozoa</taxon>
        <taxon>Arthropoda</taxon>
        <taxon>Crustacea</taxon>
        <taxon>Branchiopoda</taxon>
        <taxon>Diplostraca</taxon>
        <taxon>Cladocera</taxon>
        <taxon>Anomopoda</taxon>
        <taxon>Daphniidae</taxon>
        <taxon>Daphnia</taxon>
    </lineage>
</organism>
<gene>
    <name evidence="3" type="ORF">DGAL_LOCUS7852</name>
</gene>